<gene>
    <name evidence="2" type="ORF">B6N60_04055</name>
</gene>
<proteinExistence type="predicted"/>
<evidence type="ECO:0000313" key="2">
    <source>
        <dbReference type="EMBL" id="QXE25341.1"/>
    </source>
</evidence>
<sequence>MRKKDIVTGINMKNLFIVKTIIASLGLLVLFSSGQASAQIIPQPYVSVGEKDGDVTYAAGARALNLGVEVGVGPDSSTGFDVLKFMNLPVISPYVGLGWYSNEKGVALSGGVQVNATENVFLGAGYNSVRGFNGQLGIKF</sequence>
<organism evidence="2 3">
    <name type="scientific">Richelia sinica FACHB-800</name>
    <dbReference type="NCBI Taxonomy" id="1357546"/>
    <lineage>
        <taxon>Bacteria</taxon>
        <taxon>Bacillati</taxon>
        <taxon>Cyanobacteriota</taxon>
        <taxon>Cyanophyceae</taxon>
        <taxon>Nostocales</taxon>
        <taxon>Nostocaceae</taxon>
        <taxon>Richelia</taxon>
    </lineage>
</organism>
<dbReference type="EMBL" id="CP021056">
    <property type="protein sequence ID" value="QXE25341.1"/>
    <property type="molecule type" value="Genomic_DNA"/>
</dbReference>
<dbReference type="AlphaFoldDB" id="A0A975TAQ6"/>
<evidence type="ECO:0008006" key="4">
    <source>
        <dbReference type="Google" id="ProtNLM"/>
    </source>
</evidence>
<name>A0A975TAQ6_9NOST</name>
<dbReference type="Proteomes" id="UP000683511">
    <property type="component" value="Chromosome"/>
</dbReference>
<reference evidence="2" key="1">
    <citation type="submission" date="2017-04" db="EMBL/GenBank/DDBJ databases">
        <title>Genome deletions in a multicellular cyanobacterial endosymbiont for morphological adaptation in marine diatoms.</title>
        <authorList>
            <person name="Wang Y."/>
            <person name="Gao H."/>
            <person name="Li R."/>
            <person name="Xu X."/>
        </authorList>
    </citation>
    <scope>NUCLEOTIDE SEQUENCE</scope>
    <source>
        <strain evidence="2">FACHB 800</strain>
    </source>
</reference>
<keyword evidence="1" id="KW-0732">Signal</keyword>
<dbReference type="KEGG" id="rsin:B6N60_04055"/>
<feature type="signal peptide" evidence="1">
    <location>
        <begin position="1"/>
        <end position="38"/>
    </location>
</feature>
<protein>
    <recommendedName>
        <fullName evidence="4">Secreted protein</fullName>
    </recommendedName>
</protein>
<evidence type="ECO:0000256" key="1">
    <source>
        <dbReference type="SAM" id="SignalP"/>
    </source>
</evidence>
<accession>A0A975TAQ6</accession>
<feature type="chain" id="PRO_5037124280" description="Secreted protein" evidence="1">
    <location>
        <begin position="39"/>
        <end position="140"/>
    </location>
</feature>
<keyword evidence="3" id="KW-1185">Reference proteome</keyword>
<evidence type="ECO:0000313" key="3">
    <source>
        <dbReference type="Proteomes" id="UP000683511"/>
    </source>
</evidence>